<dbReference type="RefSeq" id="WP_002687471.1">
    <property type="nucleotide sequence ID" value="NZ_UFTJ01000001.1"/>
</dbReference>
<evidence type="ECO:0000313" key="3">
    <source>
        <dbReference type="Proteomes" id="UP000255515"/>
    </source>
</evidence>
<reference evidence="2 3" key="1">
    <citation type="submission" date="2018-06" db="EMBL/GenBank/DDBJ databases">
        <authorList>
            <consortium name="Pathogen Informatics"/>
            <person name="Doyle S."/>
        </authorList>
    </citation>
    <scope>NUCLEOTIDE SEQUENCE [LARGE SCALE GENOMIC DNA]</scope>
    <source>
        <strain evidence="2 3">NCTC11661</strain>
    </source>
</reference>
<protein>
    <submittedName>
        <fullName evidence="2">Uncharacterized protein</fullName>
    </submittedName>
</protein>
<evidence type="ECO:0000313" key="2">
    <source>
        <dbReference type="EMBL" id="SSZ46470.1"/>
    </source>
</evidence>
<feature type="coiled-coil region" evidence="1">
    <location>
        <begin position="93"/>
        <end position="120"/>
    </location>
</feature>
<evidence type="ECO:0000256" key="1">
    <source>
        <dbReference type="SAM" id="Coils"/>
    </source>
</evidence>
<dbReference type="EMBL" id="UFTJ01000001">
    <property type="protein sequence ID" value="SSZ46470.1"/>
    <property type="molecule type" value="Genomic_DNA"/>
</dbReference>
<gene>
    <name evidence="2" type="ORF">NCTC11661_00113</name>
</gene>
<name>A0A376BZP8_9FLAO</name>
<accession>A0A376BZP8</accession>
<sequence>MTDKEKIIYYLDYKGISKNKFYKKTGFSTGFLDKGSSLGVDNLRIIIDNYPDLSLRWFVMGEGEMIVDEKNDGNIFSDIKILEELAEERKYTIMLQKNRISDLENQIRELKKDYQHIRRSVEKPAVLEK</sequence>
<dbReference type="Proteomes" id="UP000255515">
    <property type="component" value="Unassembled WGS sequence"/>
</dbReference>
<proteinExistence type="predicted"/>
<organism evidence="2 3">
    <name type="scientific">Bergeyella zoohelcum</name>
    <dbReference type="NCBI Taxonomy" id="1015"/>
    <lineage>
        <taxon>Bacteria</taxon>
        <taxon>Pseudomonadati</taxon>
        <taxon>Bacteroidota</taxon>
        <taxon>Flavobacteriia</taxon>
        <taxon>Flavobacteriales</taxon>
        <taxon>Weeksellaceae</taxon>
        <taxon>Bergeyella</taxon>
    </lineage>
</organism>
<dbReference type="AlphaFoldDB" id="A0A376BZP8"/>
<keyword evidence="1" id="KW-0175">Coiled coil</keyword>